<accession>A0A844C8M8</accession>
<evidence type="ECO:0000256" key="2">
    <source>
        <dbReference type="ARBA" id="ARBA00022603"/>
    </source>
</evidence>
<evidence type="ECO:0000256" key="1">
    <source>
        <dbReference type="ARBA" id="ARBA00011900"/>
    </source>
</evidence>
<dbReference type="GO" id="GO:0003676">
    <property type="term" value="F:nucleic acid binding"/>
    <property type="evidence" value="ECO:0007669"/>
    <property type="project" value="InterPro"/>
</dbReference>
<protein>
    <recommendedName>
        <fullName evidence="1">site-specific DNA-methyltransferase (adenine-specific)</fullName>
        <ecNumber evidence="1">2.1.1.72</ecNumber>
    </recommendedName>
</protein>
<evidence type="ECO:0000313" key="6">
    <source>
        <dbReference type="EMBL" id="MRJ47113.1"/>
    </source>
</evidence>
<dbReference type="GO" id="GO:0009307">
    <property type="term" value="P:DNA restriction-modification system"/>
    <property type="evidence" value="ECO:0007669"/>
    <property type="project" value="InterPro"/>
</dbReference>
<dbReference type="InterPro" id="IPR029063">
    <property type="entry name" value="SAM-dependent_MTases_sf"/>
</dbReference>
<dbReference type="EC" id="2.1.1.72" evidence="1"/>
<reference evidence="6 7" key="1">
    <citation type="submission" date="2019-11" db="EMBL/GenBank/DDBJ databases">
        <title>Characterisation of Fundicoccus ignavus gen. nov. sp. nov., a novel genus of the family Aerococcaceae from bulk tank milk.</title>
        <authorList>
            <person name="Siebert A."/>
            <person name="Huptas C."/>
            <person name="Wenning M."/>
            <person name="Scherer S."/>
            <person name="Doll E.V."/>
        </authorList>
    </citation>
    <scope>NUCLEOTIDE SEQUENCE [LARGE SCALE GENOMIC DNA]</scope>
    <source>
        <strain evidence="6 7">DSM 109652</strain>
    </source>
</reference>
<comment type="caution">
    <text evidence="6">The sequence shown here is derived from an EMBL/GenBank/DDBJ whole genome shotgun (WGS) entry which is preliminary data.</text>
</comment>
<gene>
    <name evidence="6" type="ORF">GF867_06010</name>
</gene>
<keyword evidence="2" id="KW-0489">Methyltransferase</keyword>
<dbReference type="Proteomes" id="UP000440066">
    <property type="component" value="Unassembled WGS sequence"/>
</dbReference>
<evidence type="ECO:0000256" key="4">
    <source>
        <dbReference type="ARBA" id="ARBA00022691"/>
    </source>
</evidence>
<dbReference type="GO" id="GO:0032259">
    <property type="term" value="P:methylation"/>
    <property type="evidence" value="ECO:0007669"/>
    <property type="project" value="UniProtKB-KW"/>
</dbReference>
<organism evidence="6 7">
    <name type="scientific">Fundicoccus ignavus</name>
    <dbReference type="NCBI Taxonomy" id="2664442"/>
    <lineage>
        <taxon>Bacteria</taxon>
        <taxon>Bacillati</taxon>
        <taxon>Bacillota</taxon>
        <taxon>Bacilli</taxon>
        <taxon>Lactobacillales</taxon>
        <taxon>Aerococcaceae</taxon>
        <taxon>Fundicoccus</taxon>
    </lineage>
</organism>
<comment type="catalytic activity">
    <reaction evidence="5">
        <text>a 2'-deoxyadenosine in DNA + S-adenosyl-L-methionine = an N(6)-methyl-2'-deoxyadenosine in DNA + S-adenosyl-L-homocysteine + H(+)</text>
        <dbReference type="Rhea" id="RHEA:15197"/>
        <dbReference type="Rhea" id="RHEA-COMP:12418"/>
        <dbReference type="Rhea" id="RHEA-COMP:12419"/>
        <dbReference type="ChEBI" id="CHEBI:15378"/>
        <dbReference type="ChEBI" id="CHEBI:57856"/>
        <dbReference type="ChEBI" id="CHEBI:59789"/>
        <dbReference type="ChEBI" id="CHEBI:90615"/>
        <dbReference type="ChEBI" id="CHEBI:90616"/>
        <dbReference type="EC" id="2.1.1.72"/>
    </reaction>
</comment>
<keyword evidence="4" id="KW-0949">S-adenosyl-L-methionine</keyword>
<dbReference type="GO" id="GO:0009007">
    <property type="term" value="F:site-specific DNA-methyltransferase (adenine-specific) activity"/>
    <property type="evidence" value="ECO:0007669"/>
    <property type="project" value="UniProtKB-EC"/>
</dbReference>
<dbReference type="InterPro" id="IPR002052">
    <property type="entry name" value="DNA_methylase_N6_adenine_CS"/>
</dbReference>
<keyword evidence="3" id="KW-0808">Transferase</keyword>
<proteinExistence type="predicted"/>
<dbReference type="SUPFAM" id="SSF53335">
    <property type="entry name" value="S-adenosyl-L-methionine-dependent methyltransferases"/>
    <property type="match status" value="1"/>
</dbReference>
<dbReference type="InterPro" id="IPR012327">
    <property type="entry name" value="MeTrfase_D12"/>
</dbReference>
<sequence>MDKYIGNKKSIIENLEEEMAYRKINSGVFFDAFSGTNNVSQYFKQRGFEIITSDINSFSYALGVAYIENNSFPTFKLLIDKLKIKQVKFIKDEIQELINQVVRRIKNEKIFLENYLDEVNFEENIISLAQVIWYLNNLNLSEYSKNDSFFIEFYSVWGSKSEVTSLRKTTVKRNYFSKHNAMKLGIIMNKIKEWKKAKLINKFEEKILITTVIEEVTLVANVAGTFHDFNRNKLYPNAVVDMKLRIPLLNISNKDGLYHSFKGDSNSLYKNTDYKMIMDRIDSIDILYIDPPYNFRQYSDYYHFLNLIADYCDIESLEKYGENLEYIRGQNMKFSVKSQYSYKDTFTEALTELISNTRTKHVIISYYDENNHWNHGKTSTSMQGRMEVISALENSKDMEFVEALPVIFQRSNYQSRSGEKKKTIDELLFYGRKKL</sequence>
<evidence type="ECO:0000313" key="7">
    <source>
        <dbReference type="Proteomes" id="UP000440066"/>
    </source>
</evidence>
<dbReference type="PROSITE" id="PS00092">
    <property type="entry name" value="N6_MTASE"/>
    <property type="match status" value="1"/>
</dbReference>
<dbReference type="RefSeq" id="WP_153832196.1">
    <property type="nucleotide sequence ID" value="NZ_WJQT01000006.1"/>
</dbReference>
<name>A0A844C8M8_9LACT</name>
<dbReference type="EMBL" id="WJQT01000006">
    <property type="protein sequence ID" value="MRJ47113.1"/>
    <property type="molecule type" value="Genomic_DNA"/>
</dbReference>
<dbReference type="Pfam" id="PF02086">
    <property type="entry name" value="MethyltransfD12"/>
    <property type="match status" value="1"/>
</dbReference>
<evidence type="ECO:0000256" key="5">
    <source>
        <dbReference type="ARBA" id="ARBA00047942"/>
    </source>
</evidence>
<dbReference type="AlphaFoldDB" id="A0A844C8M8"/>
<evidence type="ECO:0000256" key="3">
    <source>
        <dbReference type="ARBA" id="ARBA00022679"/>
    </source>
</evidence>